<feature type="compositionally biased region" description="Polar residues" evidence="2">
    <location>
        <begin position="389"/>
        <end position="410"/>
    </location>
</feature>
<feature type="compositionally biased region" description="Low complexity" evidence="2">
    <location>
        <begin position="865"/>
        <end position="907"/>
    </location>
</feature>
<evidence type="ECO:0000313" key="3">
    <source>
        <dbReference type="EMBL" id="RPA82701.1"/>
    </source>
</evidence>
<sequence length="1053" mass="117423">MVRDADNHHPTLETRKEHHEQRKLELKMVHQEGIIYSSPSNTRRPPLFDRHMSRSSINENIVLGPPKLSFASANAQLSRKLDGEPSTPGAVPSHLEDERDVPYSPRSFDRFRTNRTNNEKNNDREFRPGFGRRGLRGEDGETWTSEKRQPRRSFGAEDGDRFRRDGDRENPRERSDRPERNDRNGHRDRDRGDRERDNGKDRARGFDNYNRDRDRDRPPMKKREEGSWLIRDGDNRDNRDSRDNRGDRDFSGRDRDRNDRDRDNGYGGRFSRVEKDPEWMHSTSDDKDDSKPARSIEELQRWKERRKAESAAAAGIPRKAETEQIKAPEPEPVVEKTKSEPPATLGLKSPDNGVDQFFSMWAPTPSILGTPAADPLASAGEATRPLATGRSSRFTSFFGQDQPISPQKTVSPAPTATPNTAPDRTGSATSHAPRTTNEDKEGFQRILQMLNGVGGKSPSVKSDTATSSAPLPTPRSQESQNPLQVRDRMAEPPVHRQRDEARRTPLSQASPGPSMPFSQLMDAGRHQSPDNGAGKEDQNDFIQRLMQSSQAQQRAKAQELEQQLHQTQLLQQQQQQKLIQQEQQQQQLLDQQRKEWVLQQQREQQLLAQQQQQEREREQRELERRRLQQQQLQLQQAQQSQQAPNAHLAQQLQQLQLAQQHSQGPQQNGQGQGRSGNQHSQLQAQTLLSTLQQQFQQQGPQSQAQLYQQQQALLQAHLHGQTQSQPNLHSLLQQHPNQLPQLQQSQQGRQSSQTHLPSLQHSLPNLHTGYGSSSGMPPPPALSSSPHSFSRGPPNNPLSPLYDDGPSGGFNRQRQNPDFNPMGRDAIAARELLVREQGTFRENGLGRDIGRDIGPQTPGAMQHLAGWPGQHAGHGQQPPQQQQQTAAQQQQQSSQQAGHQQANGAQSRGAVPPPPGFTGGQNGQSRPGPNAQSIPSLHGNPPYMGHPSQGPSGIPPPPSLPPFQLGHPGAPGGPPNGPNGPLPGNFPPPPFFGMTGPPPPHPNFPLSPYHNDAPVMGMGGPPPFPFPPDVKGLNLPQGMHPPPPQPSSRFFPS</sequence>
<feature type="compositionally biased region" description="Basic and acidic residues" evidence="2">
    <location>
        <begin position="271"/>
        <end position="309"/>
    </location>
</feature>
<evidence type="ECO:0000256" key="2">
    <source>
        <dbReference type="SAM" id="MobiDB-lite"/>
    </source>
</evidence>
<reference evidence="3 4" key="1">
    <citation type="journal article" date="2018" name="Nat. Ecol. Evol.">
        <title>Pezizomycetes genomes reveal the molecular basis of ectomycorrhizal truffle lifestyle.</title>
        <authorList>
            <person name="Murat C."/>
            <person name="Payen T."/>
            <person name="Noel B."/>
            <person name="Kuo A."/>
            <person name="Morin E."/>
            <person name="Chen J."/>
            <person name="Kohler A."/>
            <person name="Krizsan K."/>
            <person name="Balestrini R."/>
            <person name="Da Silva C."/>
            <person name="Montanini B."/>
            <person name="Hainaut M."/>
            <person name="Levati E."/>
            <person name="Barry K.W."/>
            <person name="Belfiori B."/>
            <person name="Cichocki N."/>
            <person name="Clum A."/>
            <person name="Dockter R.B."/>
            <person name="Fauchery L."/>
            <person name="Guy J."/>
            <person name="Iotti M."/>
            <person name="Le Tacon F."/>
            <person name="Lindquist E.A."/>
            <person name="Lipzen A."/>
            <person name="Malagnac F."/>
            <person name="Mello A."/>
            <person name="Molinier V."/>
            <person name="Miyauchi S."/>
            <person name="Poulain J."/>
            <person name="Riccioni C."/>
            <person name="Rubini A."/>
            <person name="Sitrit Y."/>
            <person name="Splivallo R."/>
            <person name="Traeger S."/>
            <person name="Wang M."/>
            <person name="Zifcakova L."/>
            <person name="Wipf D."/>
            <person name="Zambonelli A."/>
            <person name="Paolocci F."/>
            <person name="Nowrousian M."/>
            <person name="Ottonello S."/>
            <person name="Baldrian P."/>
            <person name="Spatafora J.W."/>
            <person name="Henrissat B."/>
            <person name="Nagy L.G."/>
            <person name="Aury J.M."/>
            <person name="Wincker P."/>
            <person name="Grigoriev I.V."/>
            <person name="Bonfante P."/>
            <person name="Martin F.M."/>
        </authorList>
    </citation>
    <scope>NUCLEOTIDE SEQUENCE [LARGE SCALE GENOMIC DNA]</scope>
    <source>
        <strain evidence="3 4">RN42</strain>
    </source>
</reference>
<proteinExistence type="predicted"/>
<dbReference type="Proteomes" id="UP000275078">
    <property type="component" value="Unassembled WGS sequence"/>
</dbReference>
<feature type="compositionally biased region" description="Basic and acidic residues" evidence="2">
    <location>
        <begin position="318"/>
        <end position="339"/>
    </location>
</feature>
<dbReference type="AlphaFoldDB" id="A0A3N4IER0"/>
<feature type="region of interest" description="Disordered" evidence="2">
    <location>
        <begin position="843"/>
        <end position="1006"/>
    </location>
</feature>
<feature type="region of interest" description="Disordered" evidence="2">
    <location>
        <begin position="1"/>
        <end position="21"/>
    </location>
</feature>
<name>A0A3N4IER0_ASCIM</name>
<dbReference type="EMBL" id="ML119669">
    <property type="protein sequence ID" value="RPA82701.1"/>
    <property type="molecule type" value="Genomic_DNA"/>
</dbReference>
<keyword evidence="1" id="KW-0175">Coiled coil</keyword>
<accession>A0A3N4IER0</accession>
<evidence type="ECO:0000256" key="1">
    <source>
        <dbReference type="SAM" id="Coils"/>
    </source>
</evidence>
<dbReference type="Pfam" id="PF20566">
    <property type="entry name" value="Eap1"/>
    <property type="match status" value="1"/>
</dbReference>
<keyword evidence="4" id="KW-1185">Reference proteome</keyword>
<dbReference type="OrthoDB" id="2504266at2759"/>
<feature type="region of interest" description="Disordered" evidence="2">
    <location>
        <begin position="739"/>
        <end position="822"/>
    </location>
</feature>
<organism evidence="3 4">
    <name type="scientific">Ascobolus immersus RN42</name>
    <dbReference type="NCBI Taxonomy" id="1160509"/>
    <lineage>
        <taxon>Eukaryota</taxon>
        <taxon>Fungi</taxon>
        <taxon>Dikarya</taxon>
        <taxon>Ascomycota</taxon>
        <taxon>Pezizomycotina</taxon>
        <taxon>Pezizomycetes</taxon>
        <taxon>Pezizales</taxon>
        <taxon>Ascobolaceae</taxon>
        <taxon>Ascobolus</taxon>
    </lineage>
</organism>
<feature type="region of interest" description="Disordered" evidence="2">
    <location>
        <begin position="654"/>
        <end position="680"/>
    </location>
</feature>
<dbReference type="InterPro" id="IPR046784">
    <property type="entry name" value="Eap1"/>
</dbReference>
<feature type="compositionally biased region" description="Polar residues" evidence="2">
    <location>
        <begin position="748"/>
        <end position="765"/>
    </location>
</feature>
<dbReference type="STRING" id="1160509.A0A3N4IER0"/>
<feature type="compositionally biased region" description="Pro residues" evidence="2">
    <location>
        <begin position="971"/>
        <end position="1005"/>
    </location>
</feature>
<evidence type="ECO:0000313" key="4">
    <source>
        <dbReference type="Proteomes" id="UP000275078"/>
    </source>
</evidence>
<feature type="compositionally biased region" description="Basic and acidic residues" evidence="2">
    <location>
        <begin position="135"/>
        <end position="264"/>
    </location>
</feature>
<feature type="region of interest" description="Disordered" evidence="2">
    <location>
        <begin position="1020"/>
        <end position="1053"/>
    </location>
</feature>
<feature type="compositionally biased region" description="Polar residues" evidence="2">
    <location>
        <begin position="459"/>
        <end position="483"/>
    </location>
</feature>
<feature type="compositionally biased region" description="Polar residues" evidence="2">
    <location>
        <begin position="923"/>
        <end position="935"/>
    </location>
</feature>
<gene>
    <name evidence="3" type="ORF">BJ508DRAFT_325168</name>
</gene>
<protein>
    <submittedName>
        <fullName evidence="3">Uncharacterized protein</fullName>
    </submittedName>
</protein>
<feature type="region of interest" description="Disordered" evidence="2">
    <location>
        <begin position="79"/>
        <end position="351"/>
    </location>
</feature>
<feature type="region of interest" description="Disordered" evidence="2">
    <location>
        <begin position="368"/>
        <end position="539"/>
    </location>
</feature>
<feature type="compositionally biased region" description="Low complexity" evidence="2">
    <location>
        <begin position="412"/>
        <end position="422"/>
    </location>
</feature>
<feature type="compositionally biased region" description="Basic and acidic residues" evidence="2">
    <location>
        <begin position="485"/>
        <end position="503"/>
    </location>
</feature>
<feature type="coiled-coil region" evidence="1">
    <location>
        <begin position="550"/>
        <end position="640"/>
    </location>
</feature>
<feature type="compositionally biased region" description="Polar residues" evidence="2">
    <location>
        <begin position="426"/>
        <end position="435"/>
    </location>
</feature>
<feature type="compositionally biased region" description="Basic and acidic residues" evidence="2">
    <location>
        <begin position="94"/>
        <end position="127"/>
    </location>
</feature>
<feature type="compositionally biased region" description="Basic and acidic residues" evidence="2">
    <location>
        <begin position="523"/>
        <end position="538"/>
    </location>
</feature>